<dbReference type="SUPFAM" id="SSF89946">
    <property type="entry name" value="Hypothetical protein VC0424"/>
    <property type="match status" value="1"/>
</dbReference>
<accession>A0A1G7YKH0</accession>
<dbReference type="Gene3D" id="3.30.70.970">
    <property type="entry name" value="RraB-like"/>
    <property type="match status" value="1"/>
</dbReference>
<organism evidence="2 3">
    <name type="scientific">Klenkia brasiliensis</name>
    <dbReference type="NCBI Taxonomy" id="333142"/>
    <lineage>
        <taxon>Bacteria</taxon>
        <taxon>Bacillati</taxon>
        <taxon>Actinomycetota</taxon>
        <taxon>Actinomycetes</taxon>
        <taxon>Geodermatophilales</taxon>
        <taxon>Geodermatophilaceae</taxon>
        <taxon>Klenkia</taxon>
    </lineage>
</organism>
<dbReference type="Pfam" id="PF06877">
    <property type="entry name" value="RraB"/>
    <property type="match status" value="1"/>
</dbReference>
<sequence>MPDLGDTVRGMSSDLAAQHEANVALVAQRVAMGDDPTVPRPLDHLVRVPRRHADAVQADLVAAGFRVDGVRRGLRRSSVEFSRIDAADVATADAFTREVLDVVDRYGGEYDGWAGFLAATPTDDRPGQPPT</sequence>
<dbReference type="EMBL" id="FNCF01000007">
    <property type="protein sequence ID" value="SDG96826.1"/>
    <property type="molecule type" value="Genomic_DNA"/>
</dbReference>
<proteinExistence type="predicted"/>
<evidence type="ECO:0000259" key="1">
    <source>
        <dbReference type="Pfam" id="PF06877"/>
    </source>
</evidence>
<protein>
    <submittedName>
        <fullName evidence="2">Regulator of ribonuclease activity B</fullName>
    </submittedName>
</protein>
<reference evidence="3" key="1">
    <citation type="submission" date="2016-10" db="EMBL/GenBank/DDBJ databases">
        <authorList>
            <person name="Varghese N."/>
            <person name="Submissions S."/>
        </authorList>
    </citation>
    <scope>NUCLEOTIDE SEQUENCE [LARGE SCALE GENOMIC DNA]</scope>
    <source>
        <strain evidence="3">DSM 44526</strain>
    </source>
</reference>
<dbReference type="AlphaFoldDB" id="A0A1G7YKH0"/>
<evidence type="ECO:0000313" key="2">
    <source>
        <dbReference type="EMBL" id="SDG96826.1"/>
    </source>
</evidence>
<gene>
    <name evidence="2" type="ORF">SAMN05660324_3994</name>
</gene>
<dbReference type="Proteomes" id="UP000198863">
    <property type="component" value="Unassembled WGS sequence"/>
</dbReference>
<keyword evidence="3" id="KW-1185">Reference proteome</keyword>
<dbReference type="InterPro" id="IPR036701">
    <property type="entry name" value="RraB-like_sf"/>
</dbReference>
<dbReference type="InterPro" id="IPR009671">
    <property type="entry name" value="RraB_dom"/>
</dbReference>
<feature type="domain" description="Regulator of ribonuclease activity B" evidence="1">
    <location>
        <begin position="20"/>
        <end position="113"/>
    </location>
</feature>
<evidence type="ECO:0000313" key="3">
    <source>
        <dbReference type="Proteomes" id="UP000198863"/>
    </source>
</evidence>
<name>A0A1G7YKH0_9ACTN</name>